<dbReference type="PANTHER" id="PTHR12526:SF630">
    <property type="entry name" value="GLYCOSYLTRANSFERASE"/>
    <property type="match status" value="1"/>
</dbReference>
<dbReference type="Pfam" id="PF00534">
    <property type="entry name" value="Glycos_transf_1"/>
    <property type="match status" value="1"/>
</dbReference>
<dbReference type="KEGG" id="bcb:BCB4264_A5389"/>
<name>B7HFG4_BACC4</name>
<feature type="domain" description="Glycosyl transferase family 1" evidence="2">
    <location>
        <begin position="194"/>
        <end position="355"/>
    </location>
</feature>
<dbReference type="Proteomes" id="UP000007096">
    <property type="component" value="Chromosome"/>
</dbReference>
<dbReference type="RefSeq" id="WP_000731018.1">
    <property type="nucleotide sequence ID" value="NC_011725.1"/>
</dbReference>
<dbReference type="GO" id="GO:0016757">
    <property type="term" value="F:glycosyltransferase activity"/>
    <property type="evidence" value="ECO:0007669"/>
    <property type="project" value="InterPro"/>
</dbReference>
<protein>
    <submittedName>
        <fullName evidence="4">Putative glycosyltransferase, group 1</fullName>
    </submittedName>
</protein>
<dbReference type="EMBL" id="CP001176">
    <property type="protein sequence ID" value="ACK61436.1"/>
    <property type="molecule type" value="Genomic_DNA"/>
</dbReference>
<keyword evidence="4" id="KW-0808">Transferase</keyword>
<dbReference type="Gene3D" id="3.40.50.2000">
    <property type="entry name" value="Glycogen Phosphorylase B"/>
    <property type="match status" value="2"/>
</dbReference>
<organism evidence="4 5">
    <name type="scientific">Bacillus cereus (strain B4264)</name>
    <dbReference type="NCBI Taxonomy" id="405532"/>
    <lineage>
        <taxon>Bacteria</taxon>
        <taxon>Bacillati</taxon>
        <taxon>Bacillota</taxon>
        <taxon>Bacilli</taxon>
        <taxon>Bacillales</taxon>
        <taxon>Bacillaceae</taxon>
        <taxon>Bacillus</taxon>
        <taxon>Bacillus cereus group</taxon>
    </lineage>
</organism>
<gene>
    <name evidence="4" type="ordered locus">BCB4264_A5389</name>
</gene>
<dbReference type="InterPro" id="IPR001296">
    <property type="entry name" value="Glyco_trans_1"/>
</dbReference>
<reference evidence="4 5" key="1">
    <citation type="submission" date="2008-10" db="EMBL/GenBank/DDBJ databases">
        <title>Genome sequence of Bacillus cereus B4264.</title>
        <authorList>
            <person name="Dodson R.J."/>
            <person name="Durkin A.S."/>
            <person name="Rosovitz M.J."/>
            <person name="Rasko D.A."/>
            <person name="Hoffmaster A."/>
            <person name="Ravel J."/>
            <person name="Sutton G."/>
        </authorList>
    </citation>
    <scope>NUCLEOTIDE SEQUENCE [LARGE SCALE GENOMIC DNA]</scope>
    <source>
        <strain evidence="4 5">B4264</strain>
    </source>
</reference>
<dbReference type="InterPro" id="IPR028098">
    <property type="entry name" value="Glyco_trans_4-like_N"/>
</dbReference>
<evidence type="ECO:0000256" key="1">
    <source>
        <dbReference type="ARBA" id="ARBA00009481"/>
    </source>
</evidence>
<feature type="domain" description="Glycosyltransferase subfamily 4-like N-terminal" evidence="3">
    <location>
        <begin position="15"/>
        <end position="183"/>
    </location>
</feature>
<accession>B7HFG4</accession>
<evidence type="ECO:0000259" key="2">
    <source>
        <dbReference type="Pfam" id="PF00534"/>
    </source>
</evidence>
<dbReference type="CAZy" id="GT4">
    <property type="family name" value="Glycosyltransferase Family 4"/>
</dbReference>
<proteinExistence type="inferred from homology"/>
<dbReference type="HOGENOM" id="CLU_009583_0_0_9"/>
<evidence type="ECO:0000313" key="4">
    <source>
        <dbReference type="EMBL" id="ACK61436.1"/>
    </source>
</evidence>
<dbReference type="PANTHER" id="PTHR12526">
    <property type="entry name" value="GLYCOSYLTRANSFERASE"/>
    <property type="match status" value="1"/>
</dbReference>
<evidence type="ECO:0000259" key="3">
    <source>
        <dbReference type="Pfam" id="PF13439"/>
    </source>
</evidence>
<dbReference type="AlphaFoldDB" id="B7HFG4"/>
<dbReference type="SUPFAM" id="SSF53756">
    <property type="entry name" value="UDP-Glycosyltransferase/glycogen phosphorylase"/>
    <property type="match status" value="1"/>
</dbReference>
<sequence length="377" mass="43117">MKKKVLFYESRPEWGGAQKCEMDLYVSLNQEDFDTYFLTSTSGPLIKKIEESGREVNIIPIGKKVNSIRKHNMNLSIIQKIILILSMIPHFYYTAQFIRRNKIDVIYCSQFRSQLLIGWLGKLLRRKVIWHIHGEENLNNFLGKICMFNADKIIVVSKKICLLYQQQFKKYEEKFISIHNGIDSPKVNGKVTGKEDNIIVTQIGSIIDGKRQDLSIRACATLINKGYNIKLHIVGEKPSWISGEYVESLHKIIKQYGIEDRVIFEGFMQNPGDIIVKSDIIVLPSDTEGFPLSILEAFSLGKPCIATDVGGISEIINEDTGILFTKGNVNSYIDALQQLIDDEEKRKQMSHCAKQRYIQCFTKNKFINKISKVINGV</sequence>
<evidence type="ECO:0000313" key="5">
    <source>
        <dbReference type="Proteomes" id="UP000007096"/>
    </source>
</evidence>
<dbReference type="Pfam" id="PF13439">
    <property type="entry name" value="Glyco_transf_4"/>
    <property type="match status" value="1"/>
</dbReference>
<dbReference type="CDD" id="cd03801">
    <property type="entry name" value="GT4_PimA-like"/>
    <property type="match status" value="1"/>
</dbReference>
<comment type="similarity">
    <text evidence="1">Belongs to the glycosyltransferase group 1 family. Glycosyltransferase 4 subfamily.</text>
</comment>